<keyword evidence="6 8" id="KW-0472">Membrane</keyword>
<dbReference type="Gene3D" id="3.30.420.270">
    <property type="match status" value="1"/>
</dbReference>
<evidence type="ECO:0000256" key="4">
    <source>
        <dbReference type="ARBA" id="ARBA00022692"/>
    </source>
</evidence>
<keyword evidence="7" id="KW-0653">Protein transport</keyword>
<evidence type="ECO:0000256" key="7">
    <source>
        <dbReference type="RuleBase" id="RU003879"/>
    </source>
</evidence>
<evidence type="ECO:0000256" key="2">
    <source>
        <dbReference type="ARBA" id="ARBA00005811"/>
    </source>
</evidence>
<comment type="caution">
    <text evidence="9">The sequence shown here is derived from an EMBL/GenBank/DDBJ whole genome shotgun (WGS) entry which is preliminary data.</text>
</comment>
<dbReference type="Proteomes" id="UP000266206">
    <property type="component" value="Unassembled WGS sequence"/>
</dbReference>
<dbReference type="RefSeq" id="WP_119516844.1">
    <property type="nucleotide sequence ID" value="NZ_NQYH01000015.1"/>
</dbReference>
<dbReference type="InterPro" id="IPR003400">
    <property type="entry name" value="ExbD"/>
</dbReference>
<comment type="similarity">
    <text evidence="2 7">Belongs to the ExbD/TolR family.</text>
</comment>
<evidence type="ECO:0000256" key="3">
    <source>
        <dbReference type="ARBA" id="ARBA00022475"/>
    </source>
</evidence>
<feature type="transmembrane region" description="Helical" evidence="8">
    <location>
        <begin position="20"/>
        <end position="41"/>
    </location>
</feature>
<accession>A0A3A1YSZ9</accession>
<keyword evidence="7" id="KW-0813">Transport</keyword>
<evidence type="ECO:0000313" key="10">
    <source>
        <dbReference type="Proteomes" id="UP000266206"/>
    </source>
</evidence>
<reference evidence="9 10" key="1">
    <citation type="submission" date="2017-08" db="EMBL/GenBank/DDBJ databases">
        <title>Pusillimonas indicus sp. nov., a member of the family Alcaligenaceae isolated from surface seawater.</title>
        <authorList>
            <person name="Li J."/>
        </authorList>
    </citation>
    <scope>NUCLEOTIDE SEQUENCE [LARGE SCALE GENOMIC DNA]</scope>
    <source>
        <strain evidence="9 10">L52-1-41</strain>
    </source>
</reference>
<dbReference type="PANTHER" id="PTHR30558">
    <property type="entry name" value="EXBD MEMBRANE COMPONENT OF PMF-DRIVEN MACROMOLECULE IMPORT SYSTEM"/>
    <property type="match status" value="1"/>
</dbReference>
<dbReference type="AlphaFoldDB" id="A0A3A1YSZ9"/>
<keyword evidence="4 7" id="KW-0812">Transmembrane</keyword>
<comment type="subcellular location">
    <subcellularLocation>
        <location evidence="1">Cell membrane</location>
        <topology evidence="1">Single-pass membrane protein</topology>
    </subcellularLocation>
    <subcellularLocation>
        <location evidence="7">Cell membrane</location>
        <topology evidence="7">Single-pass type II membrane protein</topology>
    </subcellularLocation>
</comment>
<dbReference type="GO" id="GO:0005886">
    <property type="term" value="C:plasma membrane"/>
    <property type="evidence" value="ECO:0007669"/>
    <property type="project" value="UniProtKB-SubCell"/>
</dbReference>
<dbReference type="PANTHER" id="PTHR30558:SF7">
    <property type="entry name" value="TOL-PAL SYSTEM PROTEIN TOLR"/>
    <property type="match status" value="1"/>
</dbReference>
<dbReference type="GO" id="GO:0015031">
    <property type="term" value="P:protein transport"/>
    <property type="evidence" value="ECO:0007669"/>
    <property type="project" value="UniProtKB-KW"/>
</dbReference>
<evidence type="ECO:0000256" key="5">
    <source>
        <dbReference type="ARBA" id="ARBA00022989"/>
    </source>
</evidence>
<name>A0A3A1YSZ9_9BURK</name>
<dbReference type="Pfam" id="PF02472">
    <property type="entry name" value="ExbD"/>
    <property type="match status" value="1"/>
</dbReference>
<evidence type="ECO:0000256" key="6">
    <source>
        <dbReference type="ARBA" id="ARBA00023136"/>
    </source>
</evidence>
<organism evidence="9 10">
    <name type="scientific">Neopusillimonas maritima</name>
    <dbReference type="NCBI Taxonomy" id="2026239"/>
    <lineage>
        <taxon>Bacteria</taxon>
        <taxon>Pseudomonadati</taxon>
        <taxon>Pseudomonadota</taxon>
        <taxon>Betaproteobacteria</taxon>
        <taxon>Burkholderiales</taxon>
        <taxon>Alcaligenaceae</taxon>
        <taxon>Neopusillimonas</taxon>
    </lineage>
</organism>
<dbReference type="EMBL" id="NQYH01000015">
    <property type="protein sequence ID" value="RIY39524.1"/>
    <property type="molecule type" value="Genomic_DNA"/>
</dbReference>
<evidence type="ECO:0000313" key="9">
    <source>
        <dbReference type="EMBL" id="RIY39524.1"/>
    </source>
</evidence>
<evidence type="ECO:0000256" key="1">
    <source>
        <dbReference type="ARBA" id="ARBA00004162"/>
    </source>
</evidence>
<dbReference type="OrthoDB" id="9798629at2"/>
<evidence type="ECO:0000256" key="8">
    <source>
        <dbReference type="SAM" id="Phobius"/>
    </source>
</evidence>
<keyword evidence="5 8" id="KW-1133">Transmembrane helix</keyword>
<gene>
    <name evidence="9" type="ORF">CJP73_13940</name>
</gene>
<protein>
    <submittedName>
        <fullName evidence="9">Biopolymer transporter ExbD</fullName>
    </submittedName>
</protein>
<sequence length="150" mass="16174">MAFGSFNNNGGGQTQSEINMVPLIDVMLVLLVIFMVTAPLLTHSIQINVPQASSEPVTQKPEIIDLAVDAQGQIFWNEQAVTLDALPQLLAEQAVLEPQPNLHIRADRDTRYDVLAQIMAGAKQAGMQKVGFITRPGEKALESAHASSGN</sequence>
<dbReference type="GO" id="GO:0022857">
    <property type="term" value="F:transmembrane transporter activity"/>
    <property type="evidence" value="ECO:0007669"/>
    <property type="project" value="InterPro"/>
</dbReference>
<keyword evidence="3" id="KW-1003">Cell membrane</keyword>
<proteinExistence type="inferred from homology"/>